<keyword evidence="1" id="KW-0533">Nickel</keyword>
<dbReference type="AlphaFoldDB" id="A0A0F9BGP8"/>
<dbReference type="EMBL" id="LAZR01052149">
    <property type="protein sequence ID" value="KKK83596.1"/>
    <property type="molecule type" value="Genomic_DNA"/>
</dbReference>
<dbReference type="PANTHER" id="PTHR36566">
    <property type="entry name" value="NICKEL INSERTION PROTEIN-RELATED"/>
    <property type="match status" value="1"/>
</dbReference>
<name>A0A0F9BGP8_9ZZZZ</name>
<dbReference type="InterPro" id="IPR002822">
    <property type="entry name" value="Ni_insertion"/>
</dbReference>
<evidence type="ECO:0008006" key="3">
    <source>
        <dbReference type="Google" id="ProtNLM"/>
    </source>
</evidence>
<dbReference type="Pfam" id="PF01969">
    <property type="entry name" value="Ni_insertion"/>
    <property type="match status" value="1"/>
</dbReference>
<gene>
    <name evidence="2" type="ORF">LCGC14_2791800</name>
</gene>
<comment type="caution">
    <text evidence="2">The sequence shown here is derived from an EMBL/GenBank/DDBJ whole genome shotgun (WGS) entry which is preliminary data.</text>
</comment>
<dbReference type="PANTHER" id="PTHR36566:SF1">
    <property type="entry name" value="PYRIDINIUM-3,5-BISTHIOCARBOXYLIC ACID MONONUCLEOTIDE NICKEL INSERTION PROTEIN"/>
    <property type="match status" value="1"/>
</dbReference>
<sequence>MGRIAYLDCFSGISGDMLLGALLDGGVPLDGMRAELARIPLAGYSLEAKRVTKGGLAAVQAMVRVREAQHPRTLADIVSLIDKSSFPGADCERATAVFRRLAEAEAAVHGETVETVHLHDVGAVDAMVDVIGTIAGLRLLGVEELYCSPLPVGEGRVEGPHGALPVPAPATLELLARAEAPLRASDADQGELVTPTGAAIVTTLARFQRPEMTLERV</sequence>
<accession>A0A0F9BGP8</accession>
<reference evidence="2" key="1">
    <citation type="journal article" date="2015" name="Nature">
        <title>Complex archaea that bridge the gap between prokaryotes and eukaryotes.</title>
        <authorList>
            <person name="Spang A."/>
            <person name="Saw J.H."/>
            <person name="Jorgensen S.L."/>
            <person name="Zaremba-Niedzwiedzka K."/>
            <person name="Martijn J."/>
            <person name="Lind A.E."/>
            <person name="van Eijk R."/>
            <person name="Schleper C."/>
            <person name="Guy L."/>
            <person name="Ettema T.J."/>
        </authorList>
    </citation>
    <scope>NUCLEOTIDE SEQUENCE</scope>
</reference>
<evidence type="ECO:0000313" key="2">
    <source>
        <dbReference type="EMBL" id="KKK83596.1"/>
    </source>
</evidence>
<feature type="non-terminal residue" evidence="2">
    <location>
        <position position="217"/>
    </location>
</feature>
<proteinExistence type="predicted"/>
<organism evidence="2">
    <name type="scientific">marine sediment metagenome</name>
    <dbReference type="NCBI Taxonomy" id="412755"/>
    <lineage>
        <taxon>unclassified sequences</taxon>
        <taxon>metagenomes</taxon>
        <taxon>ecological metagenomes</taxon>
    </lineage>
</organism>
<evidence type="ECO:0000256" key="1">
    <source>
        <dbReference type="ARBA" id="ARBA00022596"/>
    </source>
</evidence>
<protein>
    <recommendedName>
        <fullName evidence="3">LarC family nickel insertion protein</fullName>
    </recommendedName>
</protein>